<keyword evidence="1 2" id="KW-0456">Lyase</keyword>
<evidence type="ECO:0000256" key="2">
    <source>
        <dbReference type="RuleBase" id="RU361173"/>
    </source>
</evidence>
<dbReference type="InterPro" id="IPR045032">
    <property type="entry name" value="PEL"/>
</dbReference>
<dbReference type="NCBIfam" id="TIGR04183">
    <property type="entry name" value="Por_Secre_tail"/>
    <property type="match status" value="1"/>
</dbReference>
<feature type="chain" id="PRO_5015855213" evidence="3">
    <location>
        <begin position="19"/>
        <end position="431"/>
    </location>
</feature>
<keyword evidence="6" id="KW-1185">Reference proteome</keyword>
<feature type="signal peptide" evidence="3">
    <location>
        <begin position="1"/>
        <end position="18"/>
    </location>
</feature>
<dbReference type="EMBL" id="QKZK01000035">
    <property type="protein sequence ID" value="PZX11877.1"/>
    <property type="molecule type" value="Genomic_DNA"/>
</dbReference>
<name>A0A2W7N0B9_9BACT</name>
<dbReference type="AlphaFoldDB" id="A0A2W7N0B9"/>
<dbReference type="GO" id="GO:0005576">
    <property type="term" value="C:extracellular region"/>
    <property type="evidence" value="ECO:0007669"/>
    <property type="project" value="UniProtKB-SubCell"/>
</dbReference>
<keyword evidence="2" id="KW-0964">Secreted</keyword>
<accession>A0A2W7N0B9</accession>
<proteinExistence type="inferred from homology"/>
<protein>
    <submittedName>
        <fullName evidence="5">Pectate lyase</fullName>
    </submittedName>
</protein>
<dbReference type="GO" id="GO:0030570">
    <property type="term" value="F:pectate lyase activity"/>
    <property type="evidence" value="ECO:0007669"/>
    <property type="project" value="InterPro"/>
</dbReference>
<dbReference type="SUPFAM" id="SSF51126">
    <property type="entry name" value="Pectin lyase-like"/>
    <property type="match status" value="1"/>
</dbReference>
<dbReference type="Gene3D" id="2.160.20.10">
    <property type="entry name" value="Single-stranded right-handed beta-helix, Pectin lyase-like"/>
    <property type="match status" value="1"/>
</dbReference>
<evidence type="ECO:0000259" key="4">
    <source>
        <dbReference type="SMART" id="SM00656"/>
    </source>
</evidence>
<comment type="subcellular location">
    <subcellularLocation>
        <location evidence="2">Secreted</location>
    </subcellularLocation>
</comment>
<dbReference type="GO" id="GO:0000272">
    <property type="term" value="P:polysaccharide catabolic process"/>
    <property type="evidence" value="ECO:0007669"/>
    <property type="project" value="UniProtKB-KW"/>
</dbReference>
<keyword evidence="3" id="KW-0732">Signal</keyword>
<dbReference type="PANTHER" id="PTHR31683:SF18">
    <property type="entry name" value="PECTATE LYASE 21-RELATED"/>
    <property type="match status" value="1"/>
</dbReference>
<dbReference type="Pfam" id="PF00544">
    <property type="entry name" value="Pectate_lyase_4"/>
    <property type="match status" value="1"/>
</dbReference>
<sequence length="431" mass="45728">MRIIVALLFVGMMGLMNAQDYCMKAPVGYGSATTGGGNATPVVVTTKTQLQTALSASGAGVVIVKGAIQVDYLSLKVSDKTILGLPGSSLYTNVQVSGGSGILYLKEGSNNVIMRNVTFIGPGAWDVNGRDLLTLDGATNIWIDHCDFQDGMDGNLDTKGNSDNITISWCEFSYLKAPKTTDYVVDGTPDHRFSNLIGSSSSDCPTDKQFSMTWQYCWWAQGCVERQVRARNAQLHLLNCYWNSDVSKTCIGLEDGSGGVGTYCYVEGSVFAATGVYAKLNYGGTPDIQFVDCMGSGLSNSATLPAAPGYLYRAIPSLEVEAAVTRSCGSGATLQVTEAGGVSSSCAVTSVTASGTELFTVSPVVVTTWADVIVSEYGAVVECFDLKGKKLFHQVAVDSNVYLDMSAFSSGVYLISVTSQGRVDRQKVVKR</sequence>
<dbReference type="InterPro" id="IPR011050">
    <property type="entry name" value="Pectin_lyase_fold/virulence"/>
</dbReference>
<gene>
    <name evidence="5" type="ORF">LX69_03023</name>
</gene>
<comment type="similarity">
    <text evidence="2">Belongs to the polysaccharide lyase 1 family.</text>
</comment>
<dbReference type="RefSeq" id="WP_111446835.1">
    <property type="nucleotide sequence ID" value="NZ_QKZK01000035.1"/>
</dbReference>
<dbReference type="InterPro" id="IPR002022">
    <property type="entry name" value="Pec_lyase"/>
</dbReference>
<evidence type="ECO:0000256" key="1">
    <source>
        <dbReference type="ARBA" id="ARBA00023239"/>
    </source>
</evidence>
<feature type="domain" description="Pectate lyase" evidence="4">
    <location>
        <begin position="38"/>
        <end position="277"/>
    </location>
</feature>
<dbReference type="InterPro" id="IPR026444">
    <property type="entry name" value="Secre_tail"/>
</dbReference>
<keyword evidence="2" id="KW-0119">Carbohydrate metabolism</keyword>
<evidence type="ECO:0000313" key="6">
    <source>
        <dbReference type="Proteomes" id="UP000249239"/>
    </source>
</evidence>
<dbReference type="SMART" id="SM00656">
    <property type="entry name" value="Amb_all"/>
    <property type="match status" value="1"/>
</dbReference>
<dbReference type="PANTHER" id="PTHR31683">
    <property type="entry name" value="PECTATE LYASE 18-RELATED"/>
    <property type="match status" value="1"/>
</dbReference>
<dbReference type="OrthoDB" id="904877at2"/>
<dbReference type="InterPro" id="IPR012334">
    <property type="entry name" value="Pectin_lyas_fold"/>
</dbReference>
<reference evidence="5 6" key="1">
    <citation type="submission" date="2018-06" db="EMBL/GenBank/DDBJ databases">
        <title>Genomic Encyclopedia of Archaeal and Bacterial Type Strains, Phase II (KMG-II): from individual species to whole genera.</title>
        <authorList>
            <person name="Goeker M."/>
        </authorList>
    </citation>
    <scope>NUCLEOTIDE SEQUENCE [LARGE SCALE GENOMIC DNA]</scope>
    <source>
        <strain evidence="5 6">DSM 6779</strain>
    </source>
</reference>
<evidence type="ECO:0000313" key="5">
    <source>
        <dbReference type="EMBL" id="PZX11877.1"/>
    </source>
</evidence>
<dbReference type="Proteomes" id="UP000249239">
    <property type="component" value="Unassembled WGS sequence"/>
</dbReference>
<keyword evidence="2" id="KW-0624">Polysaccharide degradation</keyword>
<organism evidence="5 6">
    <name type="scientific">Breznakibacter xylanolyticus</name>
    <dbReference type="NCBI Taxonomy" id="990"/>
    <lineage>
        <taxon>Bacteria</taxon>
        <taxon>Pseudomonadati</taxon>
        <taxon>Bacteroidota</taxon>
        <taxon>Bacteroidia</taxon>
        <taxon>Marinilabiliales</taxon>
        <taxon>Marinilabiliaceae</taxon>
        <taxon>Breznakibacter</taxon>
    </lineage>
</organism>
<comment type="caution">
    <text evidence="5">The sequence shown here is derived from an EMBL/GenBank/DDBJ whole genome shotgun (WGS) entry which is preliminary data.</text>
</comment>
<evidence type="ECO:0000256" key="3">
    <source>
        <dbReference type="SAM" id="SignalP"/>
    </source>
</evidence>